<dbReference type="InterPro" id="IPR022742">
    <property type="entry name" value="Hydrolase_4"/>
</dbReference>
<dbReference type="EMBL" id="PDVP01000007">
    <property type="protein sequence ID" value="PHP66577.1"/>
    <property type="molecule type" value="Genomic_DNA"/>
</dbReference>
<comment type="caution">
    <text evidence="2">The sequence shown here is derived from an EMBL/GenBank/DDBJ whole genome shotgun (WGS) entry which is preliminary data.</text>
</comment>
<name>A0A2G1QM19_9HYPH</name>
<dbReference type="PROSITE" id="PS51257">
    <property type="entry name" value="PROKAR_LIPOPROTEIN"/>
    <property type="match status" value="1"/>
</dbReference>
<evidence type="ECO:0000259" key="1">
    <source>
        <dbReference type="Pfam" id="PF12146"/>
    </source>
</evidence>
<dbReference type="AlphaFoldDB" id="A0A2G1QM19"/>
<keyword evidence="3" id="KW-1185">Reference proteome</keyword>
<organism evidence="2 3">
    <name type="scientific">Zhengella mangrovi</name>
    <dbReference type="NCBI Taxonomy" id="1982044"/>
    <lineage>
        <taxon>Bacteria</taxon>
        <taxon>Pseudomonadati</taxon>
        <taxon>Pseudomonadota</taxon>
        <taxon>Alphaproteobacteria</taxon>
        <taxon>Hyphomicrobiales</taxon>
        <taxon>Notoacmeibacteraceae</taxon>
        <taxon>Zhengella</taxon>
    </lineage>
</organism>
<dbReference type="SUPFAM" id="SSF53474">
    <property type="entry name" value="alpha/beta-Hydrolases"/>
    <property type="match status" value="1"/>
</dbReference>
<dbReference type="RefSeq" id="WP_099306763.1">
    <property type="nucleotide sequence ID" value="NZ_PDVP01000007.1"/>
</dbReference>
<dbReference type="Proteomes" id="UP000221168">
    <property type="component" value="Unassembled WGS sequence"/>
</dbReference>
<accession>A0A2G1QM19</accession>
<dbReference type="InterPro" id="IPR029058">
    <property type="entry name" value="AB_hydrolase_fold"/>
</dbReference>
<protein>
    <recommendedName>
        <fullName evidence="1">Serine aminopeptidase S33 domain-containing protein</fullName>
    </recommendedName>
</protein>
<proteinExistence type="predicted"/>
<feature type="domain" description="Serine aminopeptidase S33" evidence="1">
    <location>
        <begin position="67"/>
        <end position="188"/>
    </location>
</feature>
<sequence>MNQRPDHLPGIAPVAASCLDVVADIVEVRDLALEARDGYPLAATLYENRVAPGPLLLVSSATAVSRRFYDRFARTACLSGFRAVMTYDYRGIAGSNRPAGWATRLNMKDWAVQDFAAAARALRAIDPVRPMTAIGQSIGGIALSLSGLHPLFARQVLVASGHGWRGHTDERWKLTAWMDLAARPLSALLGHAPGWLGLGQQVPASILADWARFTRQRDYLFSDPAVPEARRMALVDTPTLALGFTDDPWTTERALDALLAKFTRAPIDRHVIRPADVKIGRIGHMGFFREEARTSLWQPVLAWLGTGKRPGFGREHAA</sequence>
<dbReference type="Pfam" id="PF12146">
    <property type="entry name" value="Hydrolase_4"/>
    <property type="match status" value="1"/>
</dbReference>
<evidence type="ECO:0000313" key="3">
    <source>
        <dbReference type="Proteomes" id="UP000221168"/>
    </source>
</evidence>
<evidence type="ECO:0000313" key="2">
    <source>
        <dbReference type="EMBL" id="PHP66577.1"/>
    </source>
</evidence>
<dbReference type="PIRSF" id="PIRSF037442">
    <property type="entry name" value="UCP037442_abhydr"/>
    <property type="match status" value="1"/>
</dbReference>
<dbReference type="Gene3D" id="3.40.50.1820">
    <property type="entry name" value="alpha/beta hydrolase"/>
    <property type="match status" value="1"/>
</dbReference>
<dbReference type="InterPro" id="IPR017208">
    <property type="entry name" value="UCP037442_abhydr"/>
</dbReference>
<dbReference type="OrthoDB" id="9785076at2"/>
<reference evidence="2 3" key="1">
    <citation type="submission" date="2017-10" db="EMBL/GenBank/DDBJ databases">
        <title>Sedimentibacterium mangrovi gen. nov., sp. nov., a novel member of family Phyllobacteriacea isolated from mangrove sediment.</title>
        <authorList>
            <person name="Liao H."/>
            <person name="Tian Y."/>
        </authorList>
    </citation>
    <scope>NUCLEOTIDE SEQUENCE [LARGE SCALE GENOMIC DNA]</scope>
    <source>
        <strain evidence="2 3">X9-2-2</strain>
    </source>
</reference>
<gene>
    <name evidence="2" type="ORF">CSC94_12885</name>
</gene>